<name>A0A9P8VAU7_9PEZI</name>
<feature type="region of interest" description="Disordered" evidence="4">
    <location>
        <begin position="44"/>
        <end position="114"/>
    </location>
</feature>
<feature type="compositionally biased region" description="Pro residues" evidence="4">
    <location>
        <begin position="77"/>
        <end position="90"/>
    </location>
</feature>
<evidence type="ECO:0000313" key="6">
    <source>
        <dbReference type="Proteomes" id="UP000770015"/>
    </source>
</evidence>
<comment type="caution">
    <text evidence="5">The sequence shown here is derived from an EMBL/GenBank/DDBJ whole genome shotgun (WGS) entry which is preliminary data.</text>
</comment>
<keyword evidence="2" id="KW-0689">Ribosomal protein</keyword>
<gene>
    <name evidence="5" type="ORF">F5X68DRAFT_262404</name>
</gene>
<dbReference type="PANTHER" id="PTHR41237:SF1">
    <property type="entry name" value="SMALL RIBOSOMAL SUBUNIT PROTEIN BS21M"/>
    <property type="match status" value="1"/>
</dbReference>
<dbReference type="OrthoDB" id="2501249at2759"/>
<sequence>MTSEMRLASRRLLHAGALPLAPRALPRLAFPQIRAISTTLPCEAVSRPSWASRTGQRANPFGQAPKAETKPAAPASAPEPVPEAAPPPPAEVKAAAPVAEAAPVPTPSPLSDVSPFSKAIPTAASRSASSDYLYDATSAKTIDLSQIIKDDSDAFHAQHYGKPQAELRLHPVLGRTIHVNNRVDVATAVNYTNVLTVRNKIKFHYHHQRFHERPGLKRKRLRSERWRTKFKKGFAATVHRVQDLKAQGW</sequence>
<keyword evidence="6" id="KW-1185">Reference proteome</keyword>
<dbReference type="PANTHER" id="PTHR41237">
    <property type="entry name" value="37S RIBOSOMAL PROTEIN MRP21, MITOCHONDRIAL"/>
    <property type="match status" value="1"/>
</dbReference>
<comment type="similarity">
    <text evidence="1">Belongs to the bacterial ribosomal protein bS21 family.</text>
</comment>
<evidence type="ECO:0000256" key="4">
    <source>
        <dbReference type="SAM" id="MobiDB-lite"/>
    </source>
</evidence>
<evidence type="ECO:0000256" key="1">
    <source>
        <dbReference type="ARBA" id="ARBA00006640"/>
    </source>
</evidence>
<dbReference type="GO" id="GO:0070124">
    <property type="term" value="P:mitochondrial translational initiation"/>
    <property type="evidence" value="ECO:0007669"/>
    <property type="project" value="TreeGrafter"/>
</dbReference>
<organism evidence="5 6">
    <name type="scientific">Plectosphaerella plurivora</name>
    <dbReference type="NCBI Taxonomy" id="936078"/>
    <lineage>
        <taxon>Eukaryota</taxon>
        <taxon>Fungi</taxon>
        <taxon>Dikarya</taxon>
        <taxon>Ascomycota</taxon>
        <taxon>Pezizomycotina</taxon>
        <taxon>Sordariomycetes</taxon>
        <taxon>Hypocreomycetidae</taxon>
        <taxon>Glomerellales</taxon>
        <taxon>Plectosphaerellaceae</taxon>
        <taxon>Plectosphaerella</taxon>
    </lineage>
</organism>
<reference evidence="5" key="1">
    <citation type="journal article" date="2021" name="Nat. Commun.">
        <title>Genetic determinants of endophytism in the Arabidopsis root mycobiome.</title>
        <authorList>
            <person name="Mesny F."/>
            <person name="Miyauchi S."/>
            <person name="Thiergart T."/>
            <person name="Pickel B."/>
            <person name="Atanasova L."/>
            <person name="Karlsson M."/>
            <person name="Huettel B."/>
            <person name="Barry K.W."/>
            <person name="Haridas S."/>
            <person name="Chen C."/>
            <person name="Bauer D."/>
            <person name="Andreopoulos W."/>
            <person name="Pangilinan J."/>
            <person name="LaButti K."/>
            <person name="Riley R."/>
            <person name="Lipzen A."/>
            <person name="Clum A."/>
            <person name="Drula E."/>
            <person name="Henrissat B."/>
            <person name="Kohler A."/>
            <person name="Grigoriev I.V."/>
            <person name="Martin F.M."/>
            <person name="Hacquard S."/>
        </authorList>
    </citation>
    <scope>NUCLEOTIDE SEQUENCE</scope>
    <source>
        <strain evidence="5">MPI-SDFR-AT-0117</strain>
    </source>
</reference>
<dbReference type="GO" id="GO:0005763">
    <property type="term" value="C:mitochondrial small ribosomal subunit"/>
    <property type="evidence" value="ECO:0007669"/>
    <property type="project" value="TreeGrafter"/>
</dbReference>
<dbReference type="Proteomes" id="UP000770015">
    <property type="component" value="Unassembled WGS sequence"/>
</dbReference>
<evidence type="ECO:0008006" key="7">
    <source>
        <dbReference type="Google" id="ProtNLM"/>
    </source>
</evidence>
<dbReference type="AlphaFoldDB" id="A0A9P8VAU7"/>
<evidence type="ECO:0000256" key="2">
    <source>
        <dbReference type="ARBA" id="ARBA00022980"/>
    </source>
</evidence>
<keyword evidence="3" id="KW-0687">Ribonucleoprotein</keyword>
<feature type="compositionally biased region" description="Low complexity" evidence="4">
    <location>
        <begin position="64"/>
        <end position="76"/>
    </location>
</feature>
<dbReference type="GO" id="GO:0003735">
    <property type="term" value="F:structural constituent of ribosome"/>
    <property type="evidence" value="ECO:0007669"/>
    <property type="project" value="InterPro"/>
</dbReference>
<accession>A0A9P8VAU7</accession>
<dbReference type="InterPro" id="IPR052837">
    <property type="entry name" value="Mitoribosomal_bS21"/>
</dbReference>
<evidence type="ECO:0000256" key="3">
    <source>
        <dbReference type="ARBA" id="ARBA00023274"/>
    </source>
</evidence>
<proteinExistence type="inferred from homology"/>
<feature type="compositionally biased region" description="Low complexity" evidence="4">
    <location>
        <begin position="91"/>
        <end position="103"/>
    </location>
</feature>
<protein>
    <recommendedName>
        <fullName evidence="7">Ribosomal protein S21</fullName>
    </recommendedName>
</protein>
<evidence type="ECO:0000313" key="5">
    <source>
        <dbReference type="EMBL" id="KAH6685879.1"/>
    </source>
</evidence>
<dbReference type="Pfam" id="PF01165">
    <property type="entry name" value="Ribosomal_S21"/>
    <property type="match status" value="1"/>
</dbReference>
<dbReference type="InterPro" id="IPR001911">
    <property type="entry name" value="Ribosomal_bS21"/>
</dbReference>
<dbReference type="EMBL" id="JAGSXJ010000014">
    <property type="protein sequence ID" value="KAH6685879.1"/>
    <property type="molecule type" value="Genomic_DNA"/>
</dbReference>